<gene>
    <name evidence="1" type="ORF">LCGC14_0731680</name>
</gene>
<protein>
    <recommendedName>
        <fullName evidence="2">HK97 gp10 family phage protein</fullName>
    </recommendedName>
</protein>
<proteinExistence type="predicted"/>
<organism evidence="1">
    <name type="scientific">marine sediment metagenome</name>
    <dbReference type="NCBI Taxonomy" id="412755"/>
    <lineage>
        <taxon>unclassified sequences</taxon>
        <taxon>metagenomes</taxon>
        <taxon>ecological metagenomes</taxon>
    </lineage>
</organism>
<dbReference type="AlphaFoldDB" id="A0A0F9QUC8"/>
<accession>A0A0F9QUC8</accession>
<sequence>MASPKVFARRMEALARGVTSNVAEIKAKAAVDIGKKLVKITPVDTALARSNWVASPDSPDLSVRSIRSESETVADIAASVQGIDSETEIHIANGGEKVPYLEKLDAGSSSQAPAGFVAESKNAGLRAIERGRVLKRRRKV</sequence>
<evidence type="ECO:0008006" key="2">
    <source>
        <dbReference type="Google" id="ProtNLM"/>
    </source>
</evidence>
<reference evidence="1" key="1">
    <citation type="journal article" date="2015" name="Nature">
        <title>Complex archaea that bridge the gap between prokaryotes and eukaryotes.</title>
        <authorList>
            <person name="Spang A."/>
            <person name="Saw J.H."/>
            <person name="Jorgensen S.L."/>
            <person name="Zaremba-Niedzwiedzka K."/>
            <person name="Martijn J."/>
            <person name="Lind A.E."/>
            <person name="van Eijk R."/>
            <person name="Schleper C."/>
            <person name="Guy L."/>
            <person name="Ettema T.J."/>
        </authorList>
    </citation>
    <scope>NUCLEOTIDE SEQUENCE</scope>
</reference>
<evidence type="ECO:0000313" key="1">
    <source>
        <dbReference type="EMBL" id="KKN40607.1"/>
    </source>
</evidence>
<dbReference type="EMBL" id="LAZR01001695">
    <property type="protein sequence ID" value="KKN40607.1"/>
    <property type="molecule type" value="Genomic_DNA"/>
</dbReference>
<comment type="caution">
    <text evidence="1">The sequence shown here is derived from an EMBL/GenBank/DDBJ whole genome shotgun (WGS) entry which is preliminary data.</text>
</comment>
<name>A0A0F9QUC8_9ZZZZ</name>